<dbReference type="RefSeq" id="WP_256594029.1">
    <property type="nucleotide sequence ID" value="NZ_CP011158.1"/>
</dbReference>
<evidence type="ECO:0000313" key="1">
    <source>
        <dbReference type="EMBL" id="STY86984.1"/>
    </source>
</evidence>
<dbReference type="EMBL" id="UGPW01000001">
    <property type="protein sequence ID" value="STY86984.1"/>
    <property type="molecule type" value="Genomic_DNA"/>
</dbReference>
<dbReference type="Proteomes" id="UP000255102">
    <property type="component" value="Unassembled WGS sequence"/>
</dbReference>
<name>A0A378PJP6_9GAMM</name>
<organism evidence="1 2">
    <name type="scientific">Moraxella ovis</name>
    <dbReference type="NCBI Taxonomy" id="29433"/>
    <lineage>
        <taxon>Bacteria</taxon>
        <taxon>Pseudomonadati</taxon>
        <taxon>Pseudomonadota</taxon>
        <taxon>Gammaproteobacteria</taxon>
        <taxon>Moraxellales</taxon>
        <taxon>Moraxellaceae</taxon>
        <taxon>Moraxella</taxon>
    </lineage>
</organism>
<sequence length="43" mass="4289">MTSLYKIIAIALIAIGLTQLSACQTLQDSGIKPTVSVGAGAGI</sequence>
<proteinExistence type="predicted"/>
<evidence type="ECO:0000313" key="2">
    <source>
        <dbReference type="Proteomes" id="UP000255102"/>
    </source>
</evidence>
<gene>
    <name evidence="1" type="ORF">NCTC11227_00983</name>
</gene>
<reference evidence="1 2" key="1">
    <citation type="submission" date="2018-06" db="EMBL/GenBank/DDBJ databases">
        <authorList>
            <consortium name="Pathogen Informatics"/>
            <person name="Doyle S."/>
        </authorList>
    </citation>
    <scope>NUCLEOTIDE SEQUENCE [LARGE SCALE GENOMIC DNA]</scope>
    <source>
        <strain evidence="1 2">NCTC11227</strain>
    </source>
</reference>
<protein>
    <submittedName>
        <fullName evidence="1">Uncharacterized protein</fullName>
    </submittedName>
</protein>
<dbReference type="AlphaFoldDB" id="A0A378PJP6"/>
<accession>A0A378PJP6</accession>